<feature type="repeat" description="NHL" evidence="7">
    <location>
        <begin position="493"/>
        <end position="534"/>
    </location>
</feature>
<sequence>MENDFLKCAVCLDVYNEPRLLPCGHTFCFQCIQNIRKHNEDQLKCALCRAKHIIPLQGIEAFLPNYYILSAVEIKKNGSCGVKLAKCSTCFILPVLSSVYCTSHEQSQMKLFCQECNSPICLQCVTINEKHCSHKFMCLPGIIEKRRADIKTLMLRVVSVQEDFKDMVTKKEELLIGDTDENLRDLVEISKSELSSTEWSSSWILKVEEALSLAQSLLDDKDDISFLIQEENVYCNLLTVLQEKFTSVTLDIWSSSVEHQIEVQVQTTDQSIPLTVYDNGSWQMLQMDQNEVLESSIATESTQNPESTFSMDRQIPQLQCDMQFHRPCGLAASQQGCMFVADSDRSMIYQYAGLHGRAHVFHLPGITEACQPAGICVTQNNILYIADAANSCIIIYDVNQRRLIRQIGMDVLDTPFDVSVLPDGRICALDWSCHCVKIFTQYGSHVGTFGSYGDGAGEFKFPWSIAVNSQDQLIITDNDNHRVQVLDSFGQFLYQFGSRGRENGELENPKGVAVDGNDNIYVCSQSAIQLFSPQGVFLQNIISRRDNSRISPHAATVFTSLNRNSLAVSDIHSKTVRIFPLGFNFES</sequence>
<dbReference type="InterPro" id="IPR027370">
    <property type="entry name" value="Znf-RING_euk"/>
</dbReference>
<keyword evidence="5" id="KW-0862">Zinc</keyword>
<dbReference type="InterPro" id="IPR017907">
    <property type="entry name" value="Znf_RING_CS"/>
</dbReference>
<dbReference type="SUPFAM" id="SSF101898">
    <property type="entry name" value="NHL repeat"/>
    <property type="match status" value="1"/>
</dbReference>
<dbReference type="SUPFAM" id="SSF57850">
    <property type="entry name" value="RING/U-box"/>
    <property type="match status" value="1"/>
</dbReference>
<keyword evidence="3" id="KW-0677">Repeat</keyword>
<feature type="domain" description="RING-type" evidence="8">
    <location>
        <begin position="8"/>
        <end position="49"/>
    </location>
</feature>
<evidence type="ECO:0000256" key="2">
    <source>
        <dbReference type="ARBA" id="ARBA00022723"/>
    </source>
</evidence>
<dbReference type="GeneID" id="102803509"/>
<keyword evidence="2" id="KW-0479">Metal-binding</keyword>
<keyword evidence="1" id="KW-0597">Phosphoprotein</keyword>
<feature type="repeat" description="NHL" evidence="7">
    <location>
        <begin position="358"/>
        <end position="399"/>
    </location>
</feature>
<evidence type="ECO:0000256" key="1">
    <source>
        <dbReference type="ARBA" id="ARBA00022553"/>
    </source>
</evidence>
<dbReference type="InterPro" id="IPR013083">
    <property type="entry name" value="Znf_RING/FYVE/PHD"/>
</dbReference>
<dbReference type="RefSeq" id="XP_006821753.1">
    <property type="nucleotide sequence ID" value="XM_006821690.1"/>
</dbReference>
<evidence type="ECO:0000256" key="3">
    <source>
        <dbReference type="ARBA" id="ARBA00022737"/>
    </source>
</evidence>
<evidence type="ECO:0000259" key="8">
    <source>
        <dbReference type="PROSITE" id="PS50089"/>
    </source>
</evidence>
<dbReference type="Pfam" id="PF01436">
    <property type="entry name" value="NHL"/>
    <property type="match status" value="2"/>
</dbReference>
<evidence type="ECO:0000256" key="6">
    <source>
        <dbReference type="PROSITE-ProRule" id="PRU00024"/>
    </source>
</evidence>
<keyword evidence="4 6" id="KW-0863">Zinc-finger</keyword>
<dbReference type="InterPro" id="IPR001258">
    <property type="entry name" value="NHL_repeat"/>
</dbReference>
<dbReference type="PROSITE" id="PS51125">
    <property type="entry name" value="NHL"/>
    <property type="match status" value="3"/>
</dbReference>
<feature type="repeat" description="NHL" evidence="7">
    <location>
        <begin position="446"/>
        <end position="489"/>
    </location>
</feature>
<dbReference type="PROSITE" id="PS50089">
    <property type="entry name" value="ZF_RING_2"/>
    <property type="match status" value="1"/>
</dbReference>
<evidence type="ECO:0000313" key="10">
    <source>
        <dbReference type="Proteomes" id="UP000694865"/>
    </source>
</evidence>
<dbReference type="Gene3D" id="3.30.160.60">
    <property type="entry name" value="Classic Zinc Finger"/>
    <property type="match status" value="1"/>
</dbReference>
<evidence type="ECO:0000259" key="9">
    <source>
        <dbReference type="PROSITE" id="PS50119"/>
    </source>
</evidence>
<accession>A0ABM0MP12</accession>
<dbReference type="InterPro" id="IPR050952">
    <property type="entry name" value="TRIM-NHL_E3_ligases"/>
</dbReference>
<dbReference type="SUPFAM" id="SSF57845">
    <property type="entry name" value="B-box zinc-binding domain"/>
    <property type="match status" value="1"/>
</dbReference>
<evidence type="ECO:0000256" key="4">
    <source>
        <dbReference type="ARBA" id="ARBA00022771"/>
    </source>
</evidence>
<dbReference type="InterPro" id="IPR000315">
    <property type="entry name" value="Znf_B-box"/>
</dbReference>
<feature type="domain" description="B box-type" evidence="9">
    <location>
        <begin position="96"/>
        <end position="139"/>
    </location>
</feature>
<evidence type="ECO:0000256" key="5">
    <source>
        <dbReference type="ARBA" id="ARBA00022833"/>
    </source>
</evidence>
<dbReference type="InterPro" id="IPR011042">
    <property type="entry name" value="6-blade_b-propeller_TolB-like"/>
</dbReference>
<dbReference type="PROSITE" id="PS00518">
    <property type="entry name" value="ZF_RING_1"/>
    <property type="match status" value="1"/>
</dbReference>
<dbReference type="Gene3D" id="3.30.40.10">
    <property type="entry name" value="Zinc/RING finger domain, C3HC4 (zinc finger)"/>
    <property type="match status" value="1"/>
</dbReference>
<dbReference type="PANTHER" id="PTHR24104">
    <property type="entry name" value="E3 UBIQUITIN-PROTEIN LIGASE NHLRC1-RELATED"/>
    <property type="match status" value="1"/>
</dbReference>
<organism evidence="10 11">
    <name type="scientific">Saccoglossus kowalevskii</name>
    <name type="common">Acorn worm</name>
    <dbReference type="NCBI Taxonomy" id="10224"/>
    <lineage>
        <taxon>Eukaryota</taxon>
        <taxon>Metazoa</taxon>
        <taxon>Hemichordata</taxon>
        <taxon>Enteropneusta</taxon>
        <taxon>Harrimaniidae</taxon>
        <taxon>Saccoglossus</taxon>
    </lineage>
</organism>
<reference evidence="11" key="1">
    <citation type="submission" date="2025-08" db="UniProtKB">
        <authorList>
            <consortium name="RefSeq"/>
        </authorList>
    </citation>
    <scope>IDENTIFICATION</scope>
    <source>
        <tissue evidence="11">Testes</tissue>
    </source>
</reference>
<dbReference type="SMART" id="SM00184">
    <property type="entry name" value="RING"/>
    <property type="match status" value="1"/>
</dbReference>
<dbReference type="Pfam" id="PF00643">
    <property type="entry name" value="zf-B_box"/>
    <property type="match status" value="1"/>
</dbReference>
<dbReference type="PANTHER" id="PTHR24104:SF25">
    <property type="entry name" value="PROTEIN LIN-41"/>
    <property type="match status" value="1"/>
</dbReference>
<evidence type="ECO:0000313" key="11">
    <source>
        <dbReference type="RefSeq" id="XP_006821753.1"/>
    </source>
</evidence>
<dbReference type="InterPro" id="IPR001841">
    <property type="entry name" value="Znf_RING"/>
</dbReference>
<evidence type="ECO:0000256" key="7">
    <source>
        <dbReference type="PROSITE-ProRule" id="PRU00504"/>
    </source>
</evidence>
<gene>
    <name evidence="11" type="primary">LOC102803509</name>
</gene>
<proteinExistence type="predicted"/>
<dbReference type="PROSITE" id="PS50119">
    <property type="entry name" value="ZF_BBOX"/>
    <property type="match status" value="1"/>
</dbReference>
<protein>
    <submittedName>
        <fullName evidence="11">Tripartite motif-containing protein 2-like</fullName>
    </submittedName>
</protein>
<dbReference type="Proteomes" id="UP000694865">
    <property type="component" value="Unplaced"/>
</dbReference>
<dbReference type="CDD" id="cd05819">
    <property type="entry name" value="NHL"/>
    <property type="match status" value="1"/>
</dbReference>
<keyword evidence="10" id="KW-1185">Reference proteome</keyword>
<dbReference type="Pfam" id="PF13445">
    <property type="entry name" value="zf-RING_UBOX"/>
    <property type="match status" value="1"/>
</dbReference>
<dbReference type="Gene3D" id="2.120.10.30">
    <property type="entry name" value="TolB, C-terminal domain"/>
    <property type="match status" value="2"/>
</dbReference>
<name>A0ABM0MP12_SACKO</name>